<feature type="signal peptide" evidence="1">
    <location>
        <begin position="1"/>
        <end position="29"/>
    </location>
</feature>
<dbReference type="STRING" id="1218508.JG29_11130"/>
<dbReference type="RefSeq" id="WP_045922969.1">
    <property type="nucleotide sequence ID" value="NZ_JBHTHW010000008.1"/>
</dbReference>
<name>A0A0F4KQM6_9LACO</name>
<evidence type="ECO:0000313" key="3">
    <source>
        <dbReference type="EMBL" id="KJY48705.1"/>
    </source>
</evidence>
<reference evidence="3 4" key="1">
    <citation type="submission" date="2014-12" db="EMBL/GenBank/DDBJ databases">
        <title>Comparative genomics of the lactic acid bacteria isolated from the honey bee gut.</title>
        <authorList>
            <person name="Ellegaard K.M."/>
            <person name="Tamarit D."/>
            <person name="Javelind E."/>
            <person name="Olofsson T."/>
            <person name="Andersson S.G."/>
            <person name="Vasquez A."/>
        </authorList>
    </citation>
    <scope>NUCLEOTIDE SEQUENCE [LARGE SCALE GENOMIC DNA]</scope>
    <source>
        <strain evidence="3 4">Hon2</strain>
    </source>
</reference>
<protein>
    <recommendedName>
        <fullName evidence="2">S-layer protein C-terminal domain-containing protein</fullName>
    </recommendedName>
</protein>
<evidence type="ECO:0000313" key="4">
    <source>
        <dbReference type="Proteomes" id="UP000033695"/>
    </source>
</evidence>
<dbReference type="Proteomes" id="UP000033695">
    <property type="component" value="Unassembled WGS sequence"/>
</dbReference>
<dbReference type="Pfam" id="PF03217">
    <property type="entry name" value="SlpA"/>
    <property type="match status" value="1"/>
</dbReference>
<gene>
    <name evidence="3" type="ORF">JG29_11130</name>
</gene>
<evidence type="ECO:0000256" key="1">
    <source>
        <dbReference type="SAM" id="SignalP"/>
    </source>
</evidence>
<proteinExistence type="predicted"/>
<evidence type="ECO:0000259" key="2">
    <source>
        <dbReference type="Pfam" id="PF03217"/>
    </source>
</evidence>
<dbReference type="EMBL" id="JXBZ01000008">
    <property type="protein sequence ID" value="KJY48705.1"/>
    <property type="molecule type" value="Genomic_DNA"/>
</dbReference>
<organism evidence="3 4">
    <name type="scientific">Bombilactobacillus mellis</name>
    <dbReference type="NCBI Taxonomy" id="1218508"/>
    <lineage>
        <taxon>Bacteria</taxon>
        <taxon>Bacillati</taxon>
        <taxon>Bacillota</taxon>
        <taxon>Bacilli</taxon>
        <taxon>Lactobacillales</taxon>
        <taxon>Lactobacillaceae</taxon>
        <taxon>Bombilactobacillus</taxon>
    </lineage>
</organism>
<dbReference type="AlphaFoldDB" id="A0A0F4KQM6"/>
<dbReference type="InterPro" id="IPR024968">
    <property type="entry name" value="SlpA_C_lactobacillus"/>
</dbReference>
<dbReference type="HOGENOM" id="CLU_602422_0_0_9"/>
<accession>A0A0F4KQM6</accession>
<sequence length="454" mass="50944">MKLQKKFIIGLASSAILLGLALPVTNVQASDSNSDFNVEEAHYQLIDNSFVNDLVNSFSTEAYLDIPSIKDSMSTDIDASKLSDIFNISFSDNSGMLNATAKSDFAKLFQNNGVDIPINDAQISKVMNYPVQVKLFNNRGQFNNQALQALKLQGEPVMEQITVFNPDSGRQIFSKTIKLVPTSNITQVNLASDTYGFVKADANVNFYNSPQSVAIDYKDNNDQYINNDHFQIILGPIYDNSTGTPLSTGFKADKIYKQAINIYLKGDWAQKVQQVNLNNKELPIKTDNNNQRYVSFLRTLNTTTNYDTPLDGIVTIKDAGQKGYVPLYNSQGEIVADNNVLRTGTRWKTDLKCYIPEGEGQAYYRVGKDAYVLVSQVTYEPKLTHHLGVVKVFKQNGAQIYNWDSSQNKFVANPKRILSNSTAWKYDQSMFLGEQYYRISTNEWVPADSITVIK</sequence>
<dbReference type="OrthoDB" id="2269930at2"/>
<comment type="caution">
    <text evidence="3">The sequence shown here is derived from an EMBL/GenBank/DDBJ whole genome shotgun (WGS) entry which is preliminary data.</text>
</comment>
<feature type="chain" id="PRO_5002471870" description="S-layer protein C-terminal domain-containing protein" evidence="1">
    <location>
        <begin position="30"/>
        <end position="454"/>
    </location>
</feature>
<keyword evidence="4" id="KW-1185">Reference proteome</keyword>
<feature type="domain" description="S-layer protein C-terminal" evidence="2">
    <location>
        <begin position="327"/>
        <end position="375"/>
    </location>
</feature>
<dbReference type="PATRIC" id="fig|1218508.4.peg.1099"/>
<keyword evidence="1" id="KW-0732">Signal</keyword>